<dbReference type="EMBL" id="CAJNIZ010024347">
    <property type="protein sequence ID" value="CAE7476289.1"/>
    <property type="molecule type" value="Genomic_DNA"/>
</dbReference>
<dbReference type="CDD" id="cd00519">
    <property type="entry name" value="Lipase_3"/>
    <property type="match status" value="1"/>
</dbReference>
<comment type="cofactor">
    <cofactor evidence="1">
        <name>Ca(2+)</name>
        <dbReference type="ChEBI" id="CHEBI:29108"/>
    </cofactor>
</comment>
<evidence type="ECO:0000256" key="2">
    <source>
        <dbReference type="ARBA" id="ARBA00004651"/>
    </source>
</evidence>
<dbReference type="GO" id="GO:0005886">
    <property type="term" value="C:plasma membrane"/>
    <property type="evidence" value="ECO:0007669"/>
    <property type="project" value="UniProtKB-SubCell"/>
</dbReference>
<dbReference type="PANTHER" id="PTHR45792:SF8">
    <property type="entry name" value="DIACYLGLYCEROL LIPASE-ALPHA"/>
    <property type="match status" value="1"/>
</dbReference>
<evidence type="ECO:0000256" key="11">
    <source>
        <dbReference type="ARBA" id="ARBA00023098"/>
    </source>
</evidence>
<keyword evidence="7" id="KW-0378">Hydrolase</keyword>
<dbReference type="Gene3D" id="3.40.50.1820">
    <property type="entry name" value="alpha/beta hydrolase"/>
    <property type="match status" value="1"/>
</dbReference>
<dbReference type="Pfam" id="PF01764">
    <property type="entry name" value="Lipase_3"/>
    <property type="match status" value="1"/>
</dbReference>
<evidence type="ECO:0000313" key="17">
    <source>
        <dbReference type="Proteomes" id="UP000649617"/>
    </source>
</evidence>
<evidence type="ECO:0000256" key="6">
    <source>
        <dbReference type="ARBA" id="ARBA00022723"/>
    </source>
</evidence>
<comment type="subcellular location">
    <subcellularLocation>
        <location evidence="2">Cell membrane</location>
        <topology evidence="2">Multi-pass membrane protein</topology>
    </subcellularLocation>
</comment>
<dbReference type="GO" id="GO:0046340">
    <property type="term" value="P:diacylglycerol catabolic process"/>
    <property type="evidence" value="ECO:0007669"/>
    <property type="project" value="TreeGrafter"/>
</dbReference>
<comment type="catalytic activity">
    <reaction evidence="13">
        <text>a 1,2-diacyl-sn-glycerol + H2O = a 2-acylglycerol + a fatty acid + H(+)</text>
        <dbReference type="Rhea" id="RHEA:33275"/>
        <dbReference type="ChEBI" id="CHEBI:15377"/>
        <dbReference type="ChEBI" id="CHEBI:15378"/>
        <dbReference type="ChEBI" id="CHEBI:17389"/>
        <dbReference type="ChEBI" id="CHEBI:17815"/>
        <dbReference type="ChEBI" id="CHEBI:28868"/>
        <dbReference type="EC" id="3.1.1.116"/>
    </reaction>
    <physiologicalReaction direction="left-to-right" evidence="13">
        <dbReference type="Rhea" id="RHEA:33276"/>
    </physiologicalReaction>
</comment>
<evidence type="ECO:0000313" key="16">
    <source>
        <dbReference type="EMBL" id="CAE7476289.1"/>
    </source>
</evidence>
<dbReference type="GO" id="GO:0046872">
    <property type="term" value="F:metal ion binding"/>
    <property type="evidence" value="ECO:0007669"/>
    <property type="project" value="UniProtKB-KW"/>
</dbReference>
<evidence type="ECO:0000256" key="9">
    <source>
        <dbReference type="ARBA" id="ARBA00022963"/>
    </source>
</evidence>
<dbReference type="PANTHER" id="PTHR45792">
    <property type="entry name" value="DIACYLGLYCEROL LIPASE HOMOLOG-RELATED"/>
    <property type="match status" value="1"/>
</dbReference>
<comment type="caution">
    <text evidence="16">The sequence shown here is derived from an EMBL/GenBank/DDBJ whole genome shotgun (WGS) entry which is preliminary data.</text>
</comment>
<evidence type="ECO:0000256" key="13">
    <source>
        <dbReference type="ARBA" id="ARBA00024531"/>
    </source>
</evidence>
<keyword evidence="11" id="KW-0443">Lipid metabolism</keyword>
<dbReference type="InterPro" id="IPR029058">
    <property type="entry name" value="AB_hydrolase_fold"/>
</dbReference>
<reference evidence="16" key="1">
    <citation type="submission" date="2021-02" db="EMBL/GenBank/DDBJ databases">
        <authorList>
            <person name="Dougan E. K."/>
            <person name="Rhodes N."/>
            <person name="Thang M."/>
            <person name="Chan C."/>
        </authorList>
    </citation>
    <scope>NUCLEOTIDE SEQUENCE</scope>
</reference>
<keyword evidence="8" id="KW-0106">Calcium</keyword>
<organism evidence="16 17">
    <name type="scientific">Symbiodinium pilosum</name>
    <name type="common">Dinoflagellate</name>
    <dbReference type="NCBI Taxonomy" id="2952"/>
    <lineage>
        <taxon>Eukaryota</taxon>
        <taxon>Sar</taxon>
        <taxon>Alveolata</taxon>
        <taxon>Dinophyceae</taxon>
        <taxon>Suessiales</taxon>
        <taxon>Symbiodiniaceae</taxon>
        <taxon>Symbiodinium</taxon>
    </lineage>
</organism>
<evidence type="ECO:0000256" key="14">
    <source>
        <dbReference type="ARBA" id="ARBA00026104"/>
    </source>
</evidence>
<dbReference type="SUPFAM" id="SSF53474">
    <property type="entry name" value="alpha/beta-Hydrolases"/>
    <property type="match status" value="1"/>
</dbReference>
<gene>
    <name evidence="16" type="primary">DAGLA</name>
    <name evidence="16" type="ORF">SPIL2461_LOCUS12116</name>
</gene>
<dbReference type="OrthoDB" id="438440at2759"/>
<dbReference type="InterPro" id="IPR002921">
    <property type="entry name" value="Fungal_lipase-type"/>
</dbReference>
<keyword evidence="10" id="KW-1133">Transmembrane helix</keyword>
<evidence type="ECO:0000256" key="4">
    <source>
        <dbReference type="ARBA" id="ARBA00022553"/>
    </source>
</evidence>
<keyword evidence="6" id="KW-0479">Metal-binding</keyword>
<keyword evidence="9" id="KW-0442">Lipid degradation</keyword>
<evidence type="ECO:0000256" key="8">
    <source>
        <dbReference type="ARBA" id="ARBA00022837"/>
    </source>
</evidence>
<proteinExistence type="predicted"/>
<protein>
    <recommendedName>
        <fullName evidence="14">sn-1-specific diacylglycerol lipase</fullName>
        <ecNumber evidence="14">3.1.1.116</ecNumber>
    </recommendedName>
</protein>
<evidence type="ECO:0000256" key="7">
    <source>
        <dbReference type="ARBA" id="ARBA00022801"/>
    </source>
</evidence>
<sequence length="495" mass="53880">MSNWLGAAHEQVASALAGAPSLQDVAANLGISNFSQWATAKAFDLHSTAREQAIELVKAKMKLEFGPEILDMLNAISECTRKISEELKLQNAKFGMTLALPLVAIQHNALDPPACEGPLLDLTTVTDACHWVDFAQGAYGTSDIRGYDKASVIAAIEQGGDKHGIEVRVAHLPAQGVQMPGHFVAIDRTKQAVVLGIRGTTTLSDALTDAVGEATKVPECPGLHAHKAMLASARAVLERTRPALNEALRENPGYSLVVTGHSLGAGTAILCTVLLSVAQLDSRPRLTCFAFAPPPVVGPLSTRSLSALEIHSFINRADVVPRASLANVFHLGQECMAVDGLEMDFLHRFILMRRDPHPENESEKQALQKITDTIKECRNQRKQRDHESFPPLFVPGQVYWIEWLGHAGSVQDSPQDTLDRSPRIHLATATEFQRPGHVFPEKGFRCTWELDLSRSLLLRGGTNALKDHLCGNYKEGLEKYKVHLQANSGCVCVVS</sequence>
<keyword evidence="4" id="KW-0597">Phosphoprotein</keyword>
<dbReference type="GO" id="GO:0016298">
    <property type="term" value="F:lipase activity"/>
    <property type="evidence" value="ECO:0007669"/>
    <property type="project" value="TreeGrafter"/>
</dbReference>
<dbReference type="Proteomes" id="UP000649617">
    <property type="component" value="Unassembled WGS sequence"/>
</dbReference>
<dbReference type="InterPro" id="IPR052214">
    <property type="entry name" value="DAG_Lipase-Related"/>
</dbReference>
<keyword evidence="3" id="KW-1003">Cell membrane</keyword>
<dbReference type="AlphaFoldDB" id="A0A812SBL0"/>
<keyword evidence="5" id="KW-0812">Transmembrane</keyword>
<evidence type="ECO:0000259" key="15">
    <source>
        <dbReference type="Pfam" id="PF01764"/>
    </source>
</evidence>
<evidence type="ECO:0000256" key="3">
    <source>
        <dbReference type="ARBA" id="ARBA00022475"/>
    </source>
</evidence>
<evidence type="ECO:0000256" key="10">
    <source>
        <dbReference type="ARBA" id="ARBA00022989"/>
    </source>
</evidence>
<name>A0A812SBL0_SYMPI</name>
<accession>A0A812SBL0</accession>
<evidence type="ECO:0000256" key="12">
    <source>
        <dbReference type="ARBA" id="ARBA00023136"/>
    </source>
</evidence>
<evidence type="ECO:0000256" key="1">
    <source>
        <dbReference type="ARBA" id="ARBA00001913"/>
    </source>
</evidence>
<keyword evidence="17" id="KW-1185">Reference proteome</keyword>
<feature type="domain" description="Fungal lipase-type" evidence="15">
    <location>
        <begin position="194"/>
        <end position="326"/>
    </location>
</feature>
<dbReference type="EC" id="3.1.1.116" evidence="14"/>
<dbReference type="GO" id="GO:0019369">
    <property type="term" value="P:arachidonate metabolic process"/>
    <property type="evidence" value="ECO:0007669"/>
    <property type="project" value="TreeGrafter"/>
</dbReference>
<evidence type="ECO:0000256" key="5">
    <source>
        <dbReference type="ARBA" id="ARBA00022692"/>
    </source>
</evidence>
<keyword evidence="12" id="KW-0472">Membrane</keyword>